<name>A0ABQ4XB37_9ASTR</name>
<reference evidence="1" key="1">
    <citation type="journal article" date="2022" name="Int. J. Mol. Sci.">
        <title>Draft Genome of Tanacetum Coccineum: Genomic Comparison of Closely Related Tanacetum-Family Plants.</title>
        <authorList>
            <person name="Yamashiro T."/>
            <person name="Shiraishi A."/>
            <person name="Nakayama K."/>
            <person name="Satake H."/>
        </authorList>
    </citation>
    <scope>NUCLEOTIDE SEQUENCE</scope>
</reference>
<reference evidence="1" key="2">
    <citation type="submission" date="2022-01" db="EMBL/GenBank/DDBJ databases">
        <authorList>
            <person name="Yamashiro T."/>
            <person name="Shiraishi A."/>
            <person name="Satake H."/>
            <person name="Nakayama K."/>
        </authorList>
    </citation>
    <scope>NUCLEOTIDE SEQUENCE</scope>
</reference>
<dbReference type="Proteomes" id="UP001151760">
    <property type="component" value="Unassembled WGS sequence"/>
</dbReference>
<comment type="caution">
    <text evidence="1">The sequence shown here is derived from an EMBL/GenBank/DDBJ whole genome shotgun (WGS) entry which is preliminary data.</text>
</comment>
<sequence length="109" mass="11888">MLLSTEIEDPSSNILKRLVELTFSSPIPLYRPTLKDLLSIEPTTAEPGVETLTRVLDGFQIDLLSLRLEGEDPGRTLGLISGDGDILTMSPLTGYVKNLQPYMGLDGGR</sequence>
<proteinExistence type="predicted"/>
<evidence type="ECO:0000313" key="1">
    <source>
        <dbReference type="EMBL" id="GJS62240.1"/>
    </source>
</evidence>
<evidence type="ECO:0000313" key="2">
    <source>
        <dbReference type="Proteomes" id="UP001151760"/>
    </source>
</evidence>
<protein>
    <submittedName>
        <fullName evidence="1">Uncharacterized protein</fullName>
    </submittedName>
</protein>
<accession>A0ABQ4XB37</accession>
<gene>
    <name evidence="1" type="ORF">Tco_0657024</name>
</gene>
<organism evidence="1 2">
    <name type="scientific">Tanacetum coccineum</name>
    <dbReference type="NCBI Taxonomy" id="301880"/>
    <lineage>
        <taxon>Eukaryota</taxon>
        <taxon>Viridiplantae</taxon>
        <taxon>Streptophyta</taxon>
        <taxon>Embryophyta</taxon>
        <taxon>Tracheophyta</taxon>
        <taxon>Spermatophyta</taxon>
        <taxon>Magnoliopsida</taxon>
        <taxon>eudicotyledons</taxon>
        <taxon>Gunneridae</taxon>
        <taxon>Pentapetalae</taxon>
        <taxon>asterids</taxon>
        <taxon>campanulids</taxon>
        <taxon>Asterales</taxon>
        <taxon>Asteraceae</taxon>
        <taxon>Asteroideae</taxon>
        <taxon>Anthemideae</taxon>
        <taxon>Anthemidinae</taxon>
        <taxon>Tanacetum</taxon>
    </lineage>
</organism>
<dbReference type="EMBL" id="BQNB010009346">
    <property type="protein sequence ID" value="GJS62240.1"/>
    <property type="molecule type" value="Genomic_DNA"/>
</dbReference>
<keyword evidence="2" id="KW-1185">Reference proteome</keyword>